<dbReference type="PROSITE" id="PS01359">
    <property type="entry name" value="ZF_PHD_1"/>
    <property type="match status" value="1"/>
</dbReference>
<dbReference type="InterPro" id="IPR009072">
    <property type="entry name" value="Histone-fold"/>
</dbReference>
<evidence type="ECO:0000256" key="4">
    <source>
        <dbReference type="ARBA" id="ARBA00022833"/>
    </source>
</evidence>
<evidence type="ECO:0000256" key="2">
    <source>
        <dbReference type="ARBA" id="ARBA00022723"/>
    </source>
</evidence>
<evidence type="ECO:0000313" key="11">
    <source>
        <dbReference type="EMBL" id="EDW71109.1"/>
    </source>
</evidence>
<accession>B4MF08</accession>
<dbReference type="InterPro" id="IPR019787">
    <property type="entry name" value="Znf_PHD-finger"/>
</dbReference>
<dbReference type="PhylomeDB" id="B4MF08"/>
<dbReference type="Pfam" id="PF00628">
    <property type="entry name" value="PHD"/>
    <property type="match status" value="1"/>
</dbReference>
<evidence type="ECO:0000256" key="5">
    <source>
        <dbReference type="ARBA" id="ARBA00023015"/>
    </source>
</evidence>
<evidence type="ECO:0000256" key="3">
    <source>
        <dbReference type="ARBA" id="ARBA00022771"/>
    </source>
</evidence>
<sequence length="1576" mass="170544">MMTEKYTSELLGIVIAQIAQTIGYSRTQSAPLELLEDILQRFIQELARDLHSQAEHANRVEPNLKDAFLSLRNLNINVHELLDYIGNVEPIPFVREVPAYPVKRSSNMNFLKPGSAETLTRPVHIFEYLPPMLPTEPTAGTSTRWPDKASDQQHLQLCKLESSREVVLTFSHKTAVKLLQDVKPDFVAAGIQKWSSQNDPAVIASTSRDNLDHDGHALREISSVVMTTGGFISPAIEGKLPEAYVPDIIDKFKGLDAPSISPPAPKTPENQKYSSNDIVDVPVIKRMASLEATPHSVENAPIFIDRMTPNSLQEVNTVLKADATSVPATSNIKAKKNKKKNLVGGRPNDQTADLSSIKAQEKAQRKALKIYHKLSKNQADGGGNIIELKKSMKNLNRGMLSALPDGSTERLQLEKLIRKQTKQRQKHLKSQKQQQQFPPMSKLAKGAINPIALAAESNADLEPTLVPFAHPLAAGTAIAENVVGLVENKEIFQTNLSLTPASSIVDASLSEEIKLASEPDRNKLNIFKKISKQKAPKPVSPNQLNIGTNLFGSPSSNVSPLITLPSGTTITPAPPAGATENVNMPLHSLGMSVGNSMATYDYMQPFGHLSTVSPTTANLVGIDMNKPKKRGRKPGGKNQARSLVPPTGLAPIPMQSPKKTKDTKLNAYITADPVSIIDNSATLALPMEPLNLSNVDQLKGGNFSGFLDVSAGNAAVEPNTGALSETSLKFQKVKEKKDRKKSKAKYINLDTNIVDSKKLGLMDTEKQISKNATFPAKLEIGDSNNIQIPLDKLPGGTKNRVLDVSPPLMGYSNRLVANAGPSSFPPNSAALHPNSQASMMPILPLLHFPPRPGLIPSGPGLFAPNLTGFNKTVACNTGSNMMMPNPFMPFPSRSKPSLIETTTATDNKAALLGLLPLSDIHLERSYCNVAPLVPDSMKLSNQQQFAPNKLRSPHGFASDAKQSHEYSEKDISHTSPISNVMPVAKGVGLLGIADEAQTNKIDRSIKAIKSAAAATGNVGDPIEVSDDSNDDESKAIKKNQQIPDYPQAHALKSGLIQPSNLLNSGPMQHLESSHLYAMNASALHSPIPDGILFNKQAKPAALKVTQPENNLSAANPTPFNINFMGNDKFSLAGGADLIPLSRVDSGMAYSSLTVPATSLAAGATSGSMPIHAASDAPEHHFVGSLNYDDVTITPTNSLSISEQLKVRKLHKKLKKPKEGKMKRKKDKKDKVRNKVKCDERNMLNVDKPKSQDKKQKRDKKKEKQVPPDELQIPKENLESGIHHTKTMALGVPPGDSLPATVSQTPVTHHLVSPKLDLSPNQVPKLTLKLSGTPTQSLYEGDREISTISDLTPQTPNRTKREHSPELARFSPLVTRPPKPKQCESQTLNLPMATSALVSVPNTSKTQTMPAMMSLPNTQAPILSATSPSWMSNPSSTSTISASSVLLPQQLLHPSKQIPKMPSLSASLSTTIPSVAASSSSPKQPEGSQTLPPNLELNRPSSYVDADGYRIWICPACGKVDDGSAMIGCDGCDAWYHWTCVGILVAPNDNEDWFCRVCITKKKVNGSDKKKKRTKKK</sequence>
<keyword evidence="7" id="KW-0539">Nucleus</keyword>
<dbReference type="InterPro" id="IPR013083">
    <property type="entry name" value="Znf_RING/FYVE/PHD"/>
</dbReference>
<name>B4MF08_DROVI</name>
<proteinExistence type="predicted"/>
<dbReference type="CDD" id="cd15522">
    <property type="entry name" value="PHD_TAF3"/>
    <property type="match status" value="1"/>
</dbReference>
<keyword evidence="4" id="KW-0862">Zinc</keyword>
<keyword evidence="3 8" id="KW-0863">Zinc-finger</keyword>
<dbReference type="GO" id="GO:0008270">
    <property type="term" value="F:zinc ion binding"/>
    <property type="evidence" value="ECO:0007669"/>
    <property type="project" value="UniProtKB-KW"/>
</dbReference>
<evidence type="ECO:0000313" key="12">
    <source>
        <dbReference type="Proteomes" id="UP000008792"/>
    </source>
</evidence>
<dbReference type="CDD" id="cd22916">
    <property type="entry name" value="HFD_TAF3"/>
    <property type="match status" value="1"/>
</dbReference>
<dbReference type="PANTHER" id="PTHR46452">
    <property type="entry name" value="TRANSCRIPTION INITIATION FACTOR TFIID SUBUNIT 3"/>
    <property type="match status" value="1"/>
</dbReference>
<keyword evidence="6" id="KW-0804">Transcription</keyword>
<dbReference type="Pfam" id="PF07524">
    <property type="entry name" value="Bromo_TP"/>
    <property type="match status" value="1"/>
</dbReference>
<dbReference type="Gene3D" id="1.10.20.10">
    <property type="entry name" value="Histone, subunit A"/>
    <property type="match status" value="1"/>
</dbReference>
<dbReference type="SMART" id="SM00576">
    <property type="entry name" value="BTP"/>
    <property type="match status" value="1"/>
</dbReference>
<dbReference type="InParanoid" id="B4MF08"/>
<dbReference type="KEGG" id="dvi:6636231"/>
<feature type="region of interest" description="Disordered" evidence="9">
    <location>
        <begin position="1474"/>
        <end position="1497"/>
    </location>
</feature>
<feature type="domain" description="PHD-type" evidence="10">
    <location>
        <begin position="1510"/>
        <end position="1560"/>
    </location>
</feature>
<evidence type="ECO:0000256" key="6">
    <source>
        <dbReference type="ARBA" id="ARBA00023163"/>
    </source>
</evidence>
<dbReference type="Gene3D" id="3.30.40.10">
    <property type="entry name" value="Zinc/RING finger domain, C3HC4 (zinc finger)"/>
    <property type="match status" value="1"/>
</dbReference>
<keyword evidence="5" id="KW-0805">Transcription regulation</keyword>
<evidence type="ECO:0000256" key="7">
    <source>
        <dbReference type="ARBA" id="ARBA00023242"/>
    </source>
</evidence>
<dbReference type="InterPro" id="IPR019786">
    <property type="entry name" value="Zinc_finger_PHD-type_CS"/>
</dbReference>
<dbReference type="EMBL" id="CH940665">
    <property type="protein sequence ID" value="EDW71109.1"/>
    <property type="molecule type" value="Genomic_DNA"/>
</dbReference>
<feature type="compositionally biased region" description="Basic and acidic residues" evidence="9">
    <location>
        <begin position="961"/>
        <end position="972"/>
    </location>
</feature>
<feature type="compositionally biased region" description="Basic residues" evidence="9">
    <location>
        <begin position="1212"/>
        <end position="1234"/>
    </location>
</feature>
<dbReference type="OrthoDB" id="436852at2759"/>
<feature type="region of interest" description="Disordered" evidence="9">
    <location>
        <begin position="621"/>
        <end position="661"/>
    </location>
</feature>
<dbReference type="SUPFAM" id="SSF57903">
    <property type="entry name" value="FYVE/PHD zinc finger"/>
    <property type="match status" value="1"/>
</dbReference>
<dbReference type="SUPFAM" id="SSF47113">
    <property type="entry name" value="Histone-fold"/>
    <property type="match status" value="1"/>
</dbReference>
<feature type="region of interest" description="Disordered" evidence="9">
    <location>
        <begin position="947"/>
        <end position="974"/>
    </location>
</feature>
<dbReference type="OMA" id="ENIHMRQ"/>
<feature type="region of interest" description="Disordered" evidence="9">
    <location>
        <begin position="1212"/>
        <end position="1276"/>
    </location>
</feature>
<dbReference type="GO" id="GO:0046982">
    <property type="term" value="F:protein heterodimerization activity"/>
    <property type="evidence" value="ECO:0007669"/>
    <property type="project" value="InterPro"/>
</dbReference>
<dbReference type="FunCoup" id="B4MF08">
    <property type="interactions" value="144"/>
</dbReference>
<dbReference type="GO" id="GO:0045944">
    <property type="term" value="P:positive regulation of transcription by RNA polymerase II"/>
    <property type="evidence" value="ECO:0007669"/>
    <property type="project" value="TreeGrafter"/>
</dbReference>
<gene>
    <name evidence="11" type="primary">Dvir\GJ14147</name>
    <name evidence="11" type="ORF">Dvir_GJ14147</name>
</gene>
<feature type="compositionally biased region" description="Basic and acidic residues" evidence="9">
    <location>
        <begin position="1235"/>
        <end position="1276"/>
    </location>
</feature>
<dbReference type="SMART" id="SM00249">
    <property type="entry name" value="PHD"/>
    <property type="match status" value="1"/>
</dbReference>
<feature type="region of interest" description="Disordered" evidence="9">
    <location>
        <begin position="333"/>
        <end position="352"/>
    </location>
</feature>
<dbReference type="eggNOG" id="KOG1973">
    <property type="taxonomic scope" value="Eukaryota"/>
</dbReference>
<feature type="compositionally biased region" description="Polar residues" evidence="9">
    <location>
        <begin position="1474"/>
        <end position="1491"/>
    </location>
</feature>
<dbReference type="GO" id="GO:0005669">
    <property type="term" value="C:transcription factor TFIID complex"/>
    <property type="evidence" value="ECO:0007669"/>
    <property type="project" value="TreeGrafter"/>
</dbReference>
<reference evidence="11 12" key="1">
    <citation type="journal article" date="2007" name="Nature">
        <title>Evolution of genes and genomes on the Drosophila phylogeny.</title>
        <authorList>
            <consortium name="Drosophila 12 Genomes Consortium"/>
            <person name="Clark A.G."/>
            <person name="Eisen M.B."/>
            <person name="Smith D.R."/>
            <person name="Bergman C.M."/>
            <person name="Oliver B."/>
            <person name="Markow T.A."/>
            <person name="Kaufman T.C."/>
            <person name="Kellis M."/>
            <person name="Gelbart W."/>
            <person name="Iyer V.N."/>
            <person name="Pollard D.A."/>
            <person name="Sackton T.B."/>
            <person name="Larracuente A.M."/>
            <person name="Singh N.D."/>
            <person name="Abad J.P."/>
            <person name="Abt D.N."/>
            <person name="Adryan B."/>
            <person name="Aguade M."/>
            <person name="Akashi H."/>
            <person name="Anderson W.W."/>
            <person name="Aquadro C.F."/>
            <person name="Ardell D.H."/>
            <person name="Arguello R."/>
            <person name="Artieri C.G."/>
            <person name="Barbash D.A."/>
            <person name="Barker D."/>
            <person name="Barsanti P."/>
            <person name="Batterham P."/>
            <person name="Batzoglou S."/>
            <person name="Begun D."/>
            <person name="Bhutkar A."/>
            <person name="Blanco E."/>
            <person name="Bosak S.A."/>
            <person name="Bradley R.K."/>
            <person name="Brand A.D."/>
            <person name="Brent M.R."/>
            <person name="Brooks A.N."/>
            <person name="Brown R.H."/>
            <person name="Butlin R.K."/>
            <person name="Caggese C."/>
            <person name="Calvi B.R."/>
            <person name="Bernardo de Carvalho A."/>
            <person name="Caspi A."/>
            <person name="Castrezana S."/>
            <person name="Celniker S.E."/>
            <person name="Chang J.L."/>
            <person name="Chapple C."/>
            <person name="Chatterji S."/>
            <person name="Chinwalla A."/>
            <person name="Civetta A."/>
            <person name="Clifton S.W."/>
            <person name="Comeron J.M."/>
            <person name="Costello J.C."/>
            <person name="Coyne J.A."/>
            <person name="Daub J."/>
            <person name="David R.G."/>
            <person name="Delcher A.L."/>
            <person name="Delehaunty K."/>
            <person name="Do C.B."/>
            <person name="Ebling H."/>
            <person name="Edwards K."/>
            <person name="Eickbush T."/>
            <person name="Evans J.D."/>
            <person name="Filipski A."/>
            <person name="Findeiss S."/>
            <person name="Freyhult E."/>
            <person name="Fulton L."/>
            <person name="Fulton R."/>
            <person name="Garcia A.C."/>
            <person name="Gardiner A."/>
            <person name="Garfield D.A."/>
            <person name="Garvin B.E."/>
            <person name="Gibson G."/>
            <person name="Gilbert D."/>
            <person name="Gnerre S."/>
            <person name="Godfrey J."/>
            <person name="Good R."/>
            <person name="Gotea V."/>
            <person name="Gravely B."/>
            <person name="Greenberg A.J."/>
            <person name="Griffiths-Jones S."/>
            <person name="Gross S."/>
            <person name="Guigo R."/>
            <person name="Gustafson E.A."/>
            <person name="Haerty W."/>
            <person name="Hahn M.W."/>
            <person name="Halligan D.L."/>
            <person name="Halpern A.L."/>
            <person name="Halter G.M."/>
            <person name="Han M.V."/>
            <person name="Heger A."/>
            <person name="Hillier L."/>
            <person name="Hinrichs A.S."/>
            <person name="Holmes I."/>
            <person name="Hoskins R.A."/>
            <person name="Hubisz M.J."/>
            <person name="Hultmark D."/>
            <person name="Huntley M.A."/>
            <person name="Jaffe D.B."/>
            <person name="Jagadeeshan S."/>
            <person name="Jeck W.R."/>
            <person name="Johnson J."/>
            <person name="Jones C.D."/>
            <person name="Jordan W.C."/>
            <person name="Karpen G.H."/>
            <person name="Kataoka E."/>
            <person name="Keightley P.D."/>
            <person name="Kheradpour P."/>
            <person name="Kirkness E.F."/>
            <person name="Koerich L.B."/>
            <person name="Kristiansen K."/>
            <person name="Kudrna D."/>
            <person name="Kulathinal R.J."/>
            <person name="Kumar S."/>
            <person name="Kwok R."/>
            <person name="Lander E."/>
            <person name="Langley C.H."/>
            <person name="Lapoint R."/>
            <person name="Lazzaro B.P."/>
            <person name="Lee S.J."/>
            <person name="Levesque L."/>
            <person name="Li R."/>
            <person name="Lin C.F."/>
            <person name="Lin M.F."/>
            <person name="Lindblad-Toh K."/>
            <person name="Llopart A."/>
            <person name="Long M."/>
            <person name="Low L."/>
            <person name="Lozovsky E."/>
            <person name="Lu J."/>
            <person name="Luo M."/>
            <person name="Machado C.A."/>
            <person name="Makalowski W."/>
            <person name="Marzo M."/>
            <person name="Matsuda M."/>
            <person name="Matzkin L."/>
            <person name="McAllister B."/>
            <person name="McBride C.S."/>
            <person name="McKernan B."/>
            <person name="McKernan K."/>
            <person name="Mendez-Lago M."/>
            <person name="Minx P."/>
            <person name="Mollenhauer M.U."/>
            <person name="Montooth K."/>
            <person name="Mount S.M."/>
            <person name="Mu X."/>
            <person name="Myers E."/>
            <person name="Negre B."/>
            <person name="Newfeld S."/>
            <person name="Nielsen R."/>
            <person name="Noor M.A."/>
            <person name="O'Grady P."/>
            <person name="Pachter L."/>
            <person name="Papaceit M."/>
            <person name="Parisi M.J."/>
            <person name="Parisi M."/>
            <person name="Parts L."/>
            <person name="Pedersen J.S."/>
            <person name="Pesole G."/>
            <person name="Phillippy A.M."/>
            <person name="Ponting C.P."/>
            <person name="Pop M."/>
            <person name="Porcelli D."/>
            <person name="Powell J.R."/>
            <person name="Prohaska S."/>
            <person name="Pruitt K."/>
            <person name="Puig M."/>
            <person name="Quesneville H."/>
            <person name="Ram K.R."/>
            <person name="Rand D."/>
            <person name="Rasmussen M.D."/>
            <person name="Reed L.K."/>
            <person name="Reenan R."/>
            <person name="Reily A."/>
            <person name="Remington K.A."/>
            <person name="Rieger T.T."/>
            <person name="Ritchie M.G."/>
            <person name="Robin C."/>
            <person name="Rogers Y.H."/>
            <person name="Rohde C."/>
            <person name="Rozas J."/>
            <person name="Rubenfield M.J."/>
            <person name="Ruiz A."/>
            <person name="Russo S."/>
            <person name="Salzberg S.L."/>
            <person name="Sanchez-Gracia A."/>
            <person name="Saranga D.J."/>
            <person name="Sato H."/>
            <person name="Schaeffer S.W."/>
            <person name="Schatz M.C."/>
            <person name="Schlenke T."/>
            <person name="Schwartz R."/>
            <person name="Segarra C."/>
            <person name="Singh R.S."/>
            <person name="Sirot L."/>
            <person name="Sirota M."/>
            <person name="Sisneros N.B."/>
            <person name="Smith C.D."/>
            <person name="Smith T.F."/>
            <person name="Spieth J."/>
            <person name="Stage D.E."/>
            <person name="Stark A."/>
            <person name="Stephan W."/>
            <person name="Strausberg R.L."/>
            <person name="Strempel S."/>
            <person name="Sturgill D."/>
            <person name="Sutton G."/>
            <person name="Sutton G.G."/>
            <person name="Tao W."/>
            <person name="Teichmann S."/>
            <person name="Tobari Y.N."/>
            <person name="Tomimura Y."/>
            <person name="Tsolas J.M."/>
            <person name="Valente V.L."/>
            <person name="Venter E."/>
            <person name="Venter J.C."/>
            <person name="Vicario S."/>
            <person name="Vieira F.G."/>
            <person name="Vilella A.J."/>
            <person name="Villasante A."/>
            <person name="Walenz B."/>
            <person name="Wang J."/>
            <person name="Wasserman M."/>
            <person name="Watts T."/>
            <person name="Wilson D."/>
            <person name="Wilson R.K."/>
            <person name="Wing R.A."/>
            <person name="Wolfner M.F."/>
            <person name="Wong A."/>
            <person name="Wong G.K."/>
            <person name="Wu C.I."/>
            <person name="Wu G."/>
            <person name="Yamamoto D."/>
            <person name="Yang H.P."/>
            <person name="Yang S.P."/>
            <person name="Yorke J.A."/>
            <person name="Yoshida K."/>
            <person name="Zdobnov E."/>
            <person name="Zhang P."/>
            <person name="Zhang Y."/>
            <person name="Zimin A.V."/>
            <person name="Baldwin J."/>
            <person name="Abdouelleil A."/>
            <person name="Abdulkadir J."/>
            <person name="Abebe A."/>
            <person name="Abera B."/>
            <person name="Abreu J."/>
            <person name="Acer S.C."/>
            <person name="Aftuck L."/>
            <person name="Alexander A."/>
            <person name="An P."/>
            <person name="Anderson E."/>
            <person name="Anderson S."/>
            <person name="Arachi H."/>
            <person name="Azer M."/>
            <person name="Bachantsang P."/>
            <person name="Barry A."/>
            <person name="Bayul T."/>
            <person name="Berlin A."/>
            <person name="Bessette D."/>
            <person name="Bloom T."/>
            <person name="Blye J."/>
            <person name="Boguslavskiy L."/>
            <person name="Bonnet C."/>
            <person name="Boukhgalter B."/>
            <person name="Bourzgui I."/>
            <person name="Brown A."/>
            <person name="Cahill P."/>
            <person name="Channer S."/>
            <person name="Cheshatsang Y."/>
            <person name="Chuda L."/>
            <person name="Citroen M."/>
            <person name="Collymore A."/>
            <person name="Cooke P."/>
            <person name="Costello M."/>
            <person name="D'Aco K."/>
            <person name="Daza R."/>
            <person name="De Haan G."/>
            <person name="DeGray S."/>
            <person name="DeMaso C."/>
            <person name="Dhargay N."/>
            <person name="Dooley K."/>
            <person name="Dooley E."/>
            <person name="Doricent M."/>
            <person name="Dorje P."/>
            <person name="Dorjee K."/>
            <person name="Dupes A."/>
            <person name="Elong R."/>
            <person name="Falk J."/>
            <person name="Farina A."/>
            <person name="Faro S."/>
            <person name="Ferguson D."/>
            <person name="Fisher S."/>
            <person name="Foley C.D."/>
            <person name="Franke A."/>
            <person name="Friedrich D."/>
            <person name="Gadbois L."/>
            <person name="Gearin G."/>
            <person name="Gearin C.R."/>
            <person name="Giannoukos G."/>
            <person name="Goode T."/>
            <person name="Graham J."/>
            <person name="Grandbois E."/>
            <person name="Grewal S."/>
            <person name="Gyaltsen K."/>
            <person name="Hafez N."/>
            <person name="Hagos B."/>
            <person name="Hall J."/>
            <person name="Henson C."/>
            <person name="Hollinger A."/>
            <person name="Honan T."/>
            <person name="Huard M.D."/>
            <person name="Hughes L."/>
            <person name="Hurhula B."/>
            <person name="Husby M.E."/>
            <person name="Kamat A."/>
            <person name="Kanga B."/>
            <person name="Kashin S."/>
            <person name="Khazanovich D."/>
            <person name="Kisner P."/>
            <person name="Lance K."/>
            <person name="Lara M."/>
            <person name="Lee W."/>
            <person name="Lennon N."/>
            <person name="Letendre F."/>
            <person name="LeVine R."/>
            <person name="Lipovsky A."/>
            <person name="Liu X."/>
            <person name="Liu J."/>
            <person name="Liu S."/>
            <person name="Lokyitsang T."/>
            <person name="Lokyitsang Y."/>
            <person name="Lubonja R."/>
            <person name="Lui A."/>
            <person name="MacDonald P."/>
            <person name="Magnisalis V."/>
            <person name="Maru K."/>
            <person name="Matthews C."/>
            <person name="McCusker W."/>
            <person name="McDonough S."/>
            <person name="Mehta T."/>
            <person name="Meldrim J."/>
            <person name="Meneus L."/>
            <person name="Mihai O."/>
            <person name="Mihalev A."/>
            <person name="Mihova T."/>
            <person name="Mittelman R."/>
            <person name="Mlenga V."/>
            <person name="Montmayeur A."/>
            <person name="Mulrain L."/>
            <person name="Navidi A."/>
            <person name="Naylor J."/>
            <person name="Negash T."/>
            <person name="Nguyen T."/>
            <person name="Nguyen N."/>
            <person name="Nicol R."/>
            <person name="Norbu C."/>
            <person name="Norbu N."/>
            <person name="Novod N."/>
            <person name="O'Neill B."/>
            <person name="Osman S."/>
            <person name="Markiewicz E."/>
            <person name="Oyono O.L."/>
            <person name="Patti C."/>
            <person name="Phunkhang P."/>
            <person name="Pierre F."/>
            <person name="Priest M."/>
            <person name="Raghuraman S."/>
            <person name="Rege F."/>
            <person name="Reyes R."/>
            <person name="Rise C."/>
            <person name="Rogov P."/>
            <person name="Ross K."/>
            <person name="Ryan E."/>
            <person name="Settipalli S."/>
            <person name="Shea T."/>
            <person name="Sherpa N."/>
            <person name="Shi L."/>
            <person name="Shih D."/>
            <person name="Sparrow T."/>
            <person name="Spaulding J."/>
            <person name="Stalker J."/>
            <person name="Stange-Thomann N."/>
            <person name="Stavropoulos S."/>
            <person name="Stone C."/>
            <person name="Strader C."/>
            <person name="Tesfaye S."/>
            <person name="Thomson T."/>
            <person name="Thoulutsang Y."/>
            <person name="Thoulutsang D."/>
            <person name="Topham K."/>
            <person name="Topping I."/>
            <person name="Tsamla T."/>
            <person name="Vassiliev H."/>
            <person name="Vo A."/>
            <person name="Wangchuk T."/>
            <person name="Wangdi T."/>
            <person name="Weiand M."/>
            <person name="Wilkinson J."/>
            <person name="Wilson A."/>
            <person name="Yadav S."/>
            <person name="Young G."/>
            <person name="Yu Q."/>
            <person name="Zembek L."/>
            <person name="Zhong D."/>
            <person name="Zimmer A."/>
            <person name="Zwirko Z."/>
            <person name="Jaffe D.B."/>
            <person name="Alvarez P."/>
            <person name="Brockman W."/>
            <person name="Butler J."/>
            <person name="Chin C."/>
            <person name="Gnerre S."/>
            <person name="Grabherr M."/>
            <person name="Kleber M."/>
            <person name="Mauceli E."/>
            <person name="MacCallum I."/>
        </authorList>
    </citation>
    <scope>NUCLEOTIDE SEQUENCE [LARGE SCALE GENOMIC DNA]</scope>
    <source>
        <strain evidence="12">Tucson 15010-1051.87</strain>
    </source>
</reference>
<dbReference type="InterPro" id="IPR006565">
    <property type="entry name" value="BTP"/>
</dbReference>
<dbReference type="GO" id="GO:0002039">
    <property type="term" value="F:p53 binding"/>
    <property type="evidence" value="ECO:0007669"/>
    <property type="project" value="TreeGrafter"/>
</dbReference>
<evidence type="ECO:0000256" key="1">
    <source>
        <dbReference type="ARBA" id="ARBA00004123"/>
    </source>
</evidence>
<protein>
    <recommendedName>
        <fullName evidence="10">PHD-type domain-containing protein</fullName>
    </recommendedName>
</protein>
<keyword evidence="2" id="KW-0479">Metal-binding</keyword>
<evidence type="ECO:0000256" key="8">
    <source>
        <dbReference type="PROSITE-ProRule" id="PRU00146"/>
    </source>
</evidence>
<keyword evidence="12" id="KW-1185">Reference proteome</keyword>
<comment type="subcellular location">
    <subcellularLocation>
        <location evidence="1">Nucleus</location>
    </subcellularLocation>
</comment>
<organism evidence="11 12">
    <name type="scientific">Drosophila virilis</name>
    <name type="common">Fruit fly</name>
    <dbReference type="NCBI Taxonomy" id="7244"/>
    <lineage>
        <taxon>Eukaryota</taxon>
        <taxon>Metazoa</taxon>
        <taxon>Ecdysozoa</taxon>
        <taxon>Arthropoda</taxon>
        <taxon>Hexapoda</taxon>
        <taxon>Insecta</taxon>
        <taxon>Pterygota</taxon>
        <taxon>Neoptera</taxon>
        <taxon>Endopterygota</taxon>
        <taxon>Diptera</taxon>
        <taxon>Brachycera</taxon>
        <taxon>Muscomorpha</taxon>
        <taxon>Ephydroidea</taxon>
        <taxon>Drosophilidae</taxon>
        <taxon>Drosophila</taxon>
    </lineage>
</organism>
<evidence type="ECO:0000256" key="9">
    <source>
        <dbReference type="SAM" id="MobiDB-lite"/>
    </source>
</evidence>
<dbReference type="PANTHER" id="PTHR46452:SF1">
    <property type="entry name" value="TRANSCRIPTION INITIATION FACTOR TFIID SUBUNIT 3"/>
    <property type="match status" value="1"/>
</dbReference>
<dbReference type="eggNOG" id="KOG2389">
    <property type="taxonomic scope" value="Eukaryota"/>
</dbReference>
<dbReference type="Proteomes" id="UP000008792">
    <property type="component" value="Unassembled WGS sequence"/>
</dbReference>
<evidence type="ECO:0000259" key="10">
    <source>
        <dbReference type="PROSITE" id="PS50016"/>
    </source>
</evidence>
<dbReference type="InterPro" id="IPR011011">
    <property type="entry name" value="Znf_FYVE_PHD"/>
</dbReference>
<dbReference type="HOGENOM" id="CLU_252532_0_0_1"/>
<dbReference type="PROSITE" id="PS50016">
    <property type="entry name" value="ZF_PHD_2"/>
    <property type="match status" value="1"/>
</dbReference>
<dbReference type="InterPro" id="IPR001965">
    <property type="entry name" value="Znf_PHD"/>
</dbReference>
<dbReference type="STRING" id="7244.B4MF08"/>